<evidence type="ECO:0000313" key="4">
    <source>
        <dbReference type="Proteomes" id="UP001432322"/>
    </source>
</evidence>
<evidence type="ECO:0000256" key="1">
    <source>
        <dbReference type="SAM" id="Phobius"/>
    </source>
</evidence>
<protein>
    <submittedName>
        <fullName evidence="3">Uncharacterized protein</fullName>
    </submittedName>
</protein>
<dbReference type="InterPro" id="IPR011024">
    <property type="entry name" value="G_crystallin-like"/>
</dbReference>
<evidence type="ECO:0000313" key="3">
    <source>
        <dbReference type="EMBL" id="GMT25860.1"/>
    </source>
</evidence>
<sequence>AMMSLICLIVLVAASSNVNCYNVTLYSKADWKGKTLDIVSESCENVPDWLLATDGGVSGVWTNYICVILYTNFNCTGSELIMRTDTLSHETFHLVGFDNRAKSVSSCKTNQDGTMTEYTPLFICALLTFGNFCFTVSRWRKKQPQFNPHLPLPPIPSCEEHIHGFIEPHSTNARFDK</sequence>
<gene>
    <name evidence="3" type="ORF">PFISCL1PPCAC_17157</name>
</gene>
<feature type="signal peptide" evidence="2">
    <location>
        <begin position="1"/>
        <end position="20"/>
    </location>
</feature>
<feature type="transmembrane region" description="Helical" evidence="1">
    <location>
        <begin position="118"/>
        <end position="136"/>
    </location>
</feature>
<accession>A0AAV5W668</accession>
<keyword evidence="4" id="KW-1185">Reference proteome</keyword>
<dbReference type="EMBL" id="BTSY01000004">
    <property type="protein sequence ID" value="GMT25860.1"/>
    <property type="molecule type" value="Genomic_DNA"/>
</dbReference>
<dbReference type="AlphaFoldDB" id="A0AAV5W668"/>
<proteinExistence type="predicted"/>
<keyword evidence="2" id="KW-0732">Signal</keyword>
<comment type="caution">
    <text evidence="3">The sequence shown here is derived from an EMBL/GenBank/DDBJ whole genome shotgun (WGS) entry which is preliminary data.</text>
</comment>
<keyword evidence="1" id="KW-1133">Transmembrane helix</keyword>
<keyword evidence="1" id="KW-0812">Transmembrane</keyword>
<keyword evidence="1" id="KW-0472">Membrane</keyword>
<evidence type="ECO:0000256" key="2">
    <source>
        <dbReference type="SAM" id="SignalP"/>
    </source>
</evidence>
<feature type="non-terminal residue" evidence="3">
    <location>
        <position position="1"/>
    </location>
</feature>
<name>A0AAV5W668_9BILA</name>
<feature type="chain" id="PRO_5043944050" evidence="2">
    <location>
        <begin position="21"/>
        <end position="177"/>
    </location>
</feature>
<dbReference type="SUPFAM" id="SSF49695">
    <property type="entry name" value="gamma-Crystallin-like"/>
    <property type="match status" value="1"/>
</dbReference>
<reference evidence="3" key="1">
    <citation type="submission" date="2023-10" db="EMBL/GenBank/DDBJ databases">
        <title>Genome assembly of Pristionchus species.</title>
        <authorList>
            <person name="Yoshida K."/>
            <person name="Sommer R.J."/>
        </authorList>
    </citation>
    <scope>NUCLEOTIDE SEQUENCE</scope>
    <source>
        <strain evidence="3">RS5133</strain>
    </source>
</reference>
<organism evidence="3 4">
    <name type="scientific">Pristionchus fissidentatus</name>
    <dbReference type="NCBI Taxonomy" id="1538716"/>
    <lineage>
        <taxon>Eukaryota</taxon>
        <taxon>Metazoa</taxon>
        <taxon>Ecdysozoa</taxon>
        <taxon>Nematoda</taxon>
        <taxon>Chromadorea</taxon>
        <taxon>Rhabditida</taxon>
        <taxon>Rhabditina</taxon>
        <taxon>Diplogasteromorpha</taxon>
        <taxon>Diplogasteroidea</taxon>
        <taxon>Neodiplogasteridae</taxon>
        <taxon>Pristionchus</taxon>
    </lineage>
</organism>
<dbReference type="Proteomes" id="UP001432322">
    <property type="component" value="Unassembled WGS sequence"/>
</dbReference>